<proteinExistence type="predicted"/>
<protein>
    <recommendedName>
        <fullName evidence="8">Lysosome-associated membrane glycoprotein 2-like luminal domain-containing protein</fullName>
    </recommendedName>
</protein>
<reference evidence="9" key="1">
    <citation type="submission" date="2023-07" db="EMBL/GenBank/DDBJ databases">
        <authorList>
            <person name="Stuckert A."/>
        </authorList>
    </citation>
    <scope>NUCLEOTIDE SEQUENCE</scope>
</reference>
<keyword evidence="3" id="KW-0732">Signal</keyword>
<evidence type="ECO:0000256" key="1">
    <source>
        <dbReference type="ARBA" id="ARBA00004530"/>
    </source>
</evidence>
<evidence type="ECO:0000256" key="4">
    <source>
        <dbReference type="ARBA" id="ARBA00022753"/>
    </source>
</evidence>
<dbReference type="EMBL" id="CAUEEQ010010050">
    <property type="protein sequence ID" value="CAJ0934109.1"/>
    <property type="molecule type" value="Genomic_DNA"/>
</dbReference>
<keyword evidence="5" id="KW-1133">Transmembrane helix</keyword>
<dbReference type="InterPro" id="IPR048528">
    <property type="entry name" value="Lamp2-like_luminal"/>
</dbReference>
<keyword evidence="10" id="KW-1185">Reference proteome</keyword>
<keyword evidence="2" id="KW-0812">Transmembrane</keyword>
<evidence type="ECO:0000313" key="10">
    <source>
        <dbReference type="Proteomes" id="UP001176940"/>
    </source>
</evidence>
<feature type="domain" description="Lysosome-associated membrane glycoprotein 2-like luminal" evidence="8">
    <location>
        <begin position="7"/>
        <end position="45"/>
    </location>
</feature>
<name>A0ABN9LB98_9NEOB</name>
<evidence type="ECO:0000256" key="5">
    <source>
        <dbReference type="ARBA" id="ARBA00022989"/>
    </source>
</evidence>
<dbReference type="InterPro" id="IPR002000">
    <property type="entry name" value="Lysosome-assoc_membr_glycop"/>
</dbReference>
<evidence type="ECO:0000256" key="7">
    <source>
        <dbReference type="ARBA" id="ARBA00023180"/>
    </source>
</evidence>
<dbReference type="Gene3D" id="2.40.160.110">
    <property type="match status" value="1"/>
</dbReference>
<feature type="domain" description="Lysosome-associated membrane glycoprotein 2-like luminal" evidence="8">
    <location>
        <begin position="81"/>
        <end position="165"/>
    </location>
</feature>
<dbReference type="PANTHER" id="PTHR11506">
    <property type="entry name" value="LYSOSOME-ASSOCIATED MEMBRANE GLYCOPROTEIN"/>
    <property type="match status" value="1"/>
</dbReference>
<accession>A0ABN9LB98</accession>
<evidence type="ECO:0000256" key="3">
    <source>
        <dbReference type="ARBA" id="ARBA00022729"/>
    </source>
</evidence>
<evidence type="ECO:0000256" key="6">
    <source>
        <dbReference type="ARBA" id="ARBA00023136"/>
    </source>
</evidence>
<keyword evidence="4" id="KW-0967">Endosome</keyword>
<organism evidence="9 10">
    <name type="scientific">Ranitomeya imitator</name>
    <name type="common">mimic poison frog</name>
    <dbReference type="NCBI Taxonomy" id="111125"/>
    <lineage>
        <taxon>Eukaryota</taxon>
        <taxon>Metazoa</taxon>
        <taxon>Chordata</taxon>
        <taxon>Craniata</taxon>
        <taxon>Vertebrata</taxon>
        <taxon>Euteleostomi</taxon>
        <taxon>Amphibia</taxon>
        <taxon>Batrachia</taxon>
        <taxon>Anura</taxon>
        <taxon>Neobatrachia</taxon>
        <taxon>Hyloidea</taxon>
        <taxon>Dendrobatidae</taxon>
        <taxon>Dendrobatinae</taxon>
        <taxon>Ranitomeya</taxon>
    </lineage>
</organism>
<comment type="caution">
    <text evidence="9">The sequence shown here is derived from an EMBL/GenBank/DDBJ whole genome shotgun (WGS) entry which is preliminary data.</text>
</comment>
<evidence type="ECO:0000259" key="8">
    <source>
        <dbReference type="Pfam" id="PF01299"/>
    </source>
</evidence>
<dbReference type="Proteomes" id="UP001176940">
    <property type="component" value="Unassembled WGS sequence"/>
</dbReference>
<gene>
    <name evidence="9" type="ORF">RIMI_LOCUS5777389</name>
</gene>
<keyword evidence="6" id="KW-0472">Membrane</keyword>
<dbReference type="PANTHER" id="PTHR11506:SF2">
    <property type="entry name" value="MACROSIALIN"/>
    <property type="match status" value="1"/>
</dbReference>
<evidence type="ECO:0000313" key="9">
    <source>
        <dbReference type="EMBL" id="CAJ0934109.1"/>
    </source>
</evidence>
<comment type="subcellular location">
    <subcellularLocation>
        <location evidence="1">Endosome membrane</location>
        <topology evidence="1">Single-pass type I membrane protein</topology>
    </subcellularLocation>
</comment>
<keyword evidence="7" id="KW-0325">Glycoprotein</keyword>
<dbReference type="Pfam" id="PF01299">
    <property type="entry name" value="Lamp2-like_luminal"/>
    <property type="match status" value="2"/>
</dbReference>
<sequence length="181" mass="20070">MFQLLEKRYLNIKPKETNANGTCGASKSNLLLQFPEGFINFTFVKVLISGRAVDTASDQHSTGAISGLISIAEQDAKRVGLNLPLKRLSMKFAKRGRKDFYYIQEVSVQLHVASEGRWNGTSGKLKLLSTDVGYSVACKRTPTVKLADNLELVLAEVKLQAFDIKDGNFGKGEWIKRTLCK</sequence>
<evidence type="ECO:0000256" key="2">
    <source>
        <dbReference type="ARBA" id="ARBA00022692"/>
    </source>
</evidence>